<dbReference type="GO" id="GO:0005737">
    <property type="term" value="C:cytoplasm"/>
    <property type="evidence" value="ECO:0007669"/>
    <property type="project" value="TreeGrafter"/>
</dbReference>
<reference evidence="9" key="1">
    <citation type="submission" date="2021-01" db="EMBL/GenBank/DDBJ databases">
        <authorList>
            <person name="Corre E."/>
            <person name="Pelletier E."/>
            <person name="Niang G."/>
            <person name="Scheremetjew M."/>
            <person name="Finn R."/>
            <person name="Kale V."/>
            <person name="Holt S."/>
            <person name="Cochrane G."/>
            <person name="Meng A."/>
            <person name="Brown T."/>
            <person name="Cohen L."/>
        </authorList>
    </citation>
    <scope>NUCLEOTIDE SEQUENCE</scope>
    <source>
        <strain evidence="9">CCMP3278</strain>
    </source>
</reference>
<dbReference type="InterPro" id="IPR013783">
    <property type="entry name" value="Ig-like_fold"/>
</dbReference>
<sequence>MLVDLDKDPHYQAWKDKDDGTAVIAGDKSLEPYADGLRYRYGRYKEMKAAIEKAEGGLNKFSQGYKLMGFNKTPDGILYQEWAPGAKEVFVFGDFNHWNRSSHKLSRDDFGRWSITIPNNPDGSSPIAHRTKVKVCVITHGGMSLDRNPAWGSYFVQNPESFLYDMMYWDPDQSEKYEWKNIEHVKRPDACRIYEVHIGMGTADPKIGTFREFAENVLPRVKKMGYTTIQIMAIMEHSYYASFGYHVTNFFGASSRFGTPEDLKYMVDTAHGLGIHVLLDIVHSHSSSNSMDGLNEFDGTDHCYFHEGAAGRHSLWDSRLFNYGQWEVLRFLLSNLRWWIDEYHFDGFRFDGVTSMLYKHHGIATAFSGGLSEYFGYHVDIEACVYLMLANEMLHTLYPDVMLTIGEDVSGMPTLCRPVPEGGLGFDYRLAMSIPDKFIELLEKYKDENWDMGNITFTLTNRRWNESTISYAESHDQAMVGDKTIAFWLMDAEMYTNMSTHQFPSPVIERGIALHKMLRLLAFGLGGEGYLTFFGNEFGHPEWIDFPREGNGWSYHHARRRWDLAYNEELRYKFLDKWENMCHTLEELYPFCRKASHQWVVLSDNADKIIAFERGDRLLFVFNLHPTQSYSDYRIGTFWPGKYKLVLDSDGGNVDGQGRVHWDIVHHSTPQPWNNRPNYLQLYIPARTCQVYRCFQLDSEPETEPPRNIADEPSPFTS</sequence>
<feature type="domain" description="Glycosyl hydrolase family 13 catalytic" evidence="8">
    <location>
        <begin position="161"/>
        <end position="571"/>
    </location>
</feature>
<dbReference type="EMBL" id="HBFP01007246">
    <property type="protein sequence ID" value="CAD8820805.1"/>
    <property type="molecule type" value="Transcribed_RNA"/>
</dbReference>
<dbReference type="Pfam" id="PF02806">
    <property type="entry name" value="Alpha-amylase_C"/>
    <property type="match status" value="1"/>
</dbReference>
<dbReference type="GO" id="GO:0004553">
    <property type="term" value="F:hydrolase activity, hydrolyzing O-glycosyl compounds"/>
    <property type="evidence" value="ECO:0007669"/>
    <property type="project" value="InterPro"/>
</dbReference>
<dbReference type="GO" id="GO:0005978">
    <property type="term" value="P:glycogen biosynthetic process"/>
    <property type="evidence" value="ECO:0007669"/>
    <property type="project" value="InterPro"/>
</dbReference>
<dbReference type="FunFam" id="3.20.20.80:FF:000001">
    <property type="entry name" value="1,4-alpha-glucan branching enzyme"/>
    <property type="match status" value="1"/>
</dbReference>
<dbReference type="SMART" id="SM00642">
    <property type="entry name" value="Aamy"/>
    <property type="match status" value="1"/>
</dbReference>
<dbReference type="InterPro" id="IPR017853">
    <property type="entry name" value="GH"/>
</dbReference>
<evidence type="ECO:0000256" key="1">
    <source>
        <dbReference type="ARBA" id="ARBA00000826"/>
    </source>
</evidence>
<accession>A0A7S0ZG90</accession>
<feature type="active site" description="Nucleophile" evidence="7">
    <location>
        <position position="351"/>
    </location>
</feature>
<dbReference type="Gene3D" id="2.60.40.10">
    <property type="entry name" value="Immunoglobulins"/>
    <property type="match status" value="1"/>
</dbReference>
<dbReference type="PANTHER" id="PTHR43651:SF3">
    <property type="entry name" value="1,4-ALPHA-GLUCAN-BRANCHING ENZYME"/>
    <property type="match status" value="1"/>
</dbReference>
<dbReference type="Gene3D" id="2.60.40.1180">
    <property type="entry name" value="Golgi alpha-mannosidase II"/>
    <property type="match status" value="1"/>
</dbReference>
<keyword evidence="5" id="KW-0808">Transferase</keyword>
<dbReference type="CDD" id="cd02854">
    <property type="entry name" value="E_set_GBE_euk_N"/>
    <property type="match status" value="1"/>
</dbReference>
<dbReference type="InterPro" id="IPR013780">
    <property type="entry name" value="Glyco_hydro_b"/>
</dbReference>
<dbReference type="InterPro" id="IPR014756">
    <property type="entry name" value="Ig_E-set"/>
</dbReference>
<dbReference type="PIRSF" id="PIRSF000463">
    <property type="entry name" value="GlgB"/>
    <property type="match status" value="1"/>
</dbReference>
<proteinExistence type="inferred from homology"/>
<dbReference type="SUPFAM" id="SSF81296">
    <property type="entry name" value="E set domains"/>
    <property type="match status" value="1"/>
</dbReference>
<evidence type="ECO:0000256" key="3">
    <source>
        <dbReference type="ARBA" id="ARBA00012541"/>
    </source>
</evidence>
<dbReference type="CDD" id="cd11321">
    <property type="entry name" value="AmyAc_bac_euk_BE"/>
    <property type="match status" value="1"/>
</dbReference>
<evidence type="ECO:0000313" key="9">
    <source>
        <dbReference type="EMBL" id="CAD8820805.1"/>
    </source>
</evidence>
<dbReference type="PANTHER" id="PTHR43651">
    <property type="entry name" value="1,4-ALPHA-GLUCAN-BRANCHING ENZYME"/>
    <property type="match status" value="1"/>
</dbReference>
<comment type="similarity">
    <text evidence="2">Belongs to the glycosyl hydrolase 13 family. GlgB subfamily.</text>
</comment>
<dbReference type="InterPro" id="IPR004193">
    <property type="entry name" value="Glyco_hydro_13_N"/>
</dbReference>
<dbReference type="AlphaFoldDB" id="A0A7S0ZG90"/>
<evidence type="ECO:0000256" key="4">
    <source>
        <dbReference type="ARBA" id="ARBA00022676"/>
    </source>
</evidence>
<organism evidence="9">
    <name type="scientific">Timspurckia oligopyrenoides</name>
    <dbReference type="NCBI Taxonomy" id="708627"/>
    <lineage>
        <taxon>Eukaryota</taxon>
        <taxon>Rhodophyta</taxon>
        <taxon>Bangiophyceae</taxon>
        <taxon>Porphyridiales</taxon>
        <taxon>Porphyridiaceae</taxon>
        <taxon>Timspurckia</taxon>
    </lineage>
</organism>
<evidence type="ECO:0000256" key="2">
    <source>
        <dbReference type="ARBA" id="ARBA00009000"/>
    </source>
</evidence>
<protein>
    <recommendedName>
        <fullName evidence="3">1,4-alpha-glucan branching enzyme</fullName>
        <ecNumber evidence="3">2.4.1.18</ecNumber>
    </recommendedName>
</protein>
<dbReference type="FunFam" id="2.60.40.10:FF:000250">
    <property type="entry name" value="1,4-alpha-glucan-branching enzyme, chloroplastic/amyloplastic"/>
    <property type="match status" value="1"/>
</dbReference>
<dbReference type="GO" id="GO:0003844">
    <property type="term" value="F:1,4-alpha-glucan branching enzyme activity"/>
    <property type="evidence" value="ECO:0007669"/>
    <property type="project" value="UniProtKB-EC"/>
</dbReference>
<feature type="active site" description="Proton donor" evidence="7">
    <location>
        <position position="407"/>
    </location>
</feature>
<comment type="catalytic activity">
    <reaction evidence="1">
        <text>Transfers a segment of a (1-&gt;4)-alpha-D-glucan chain to a primary hydroxy group in a similar glucan chain.</text>
        <dbReference type="EC" id="2.4.1.18"/>
    </reaction>
</comment>
<name>A0A7S0ZG90_9RHOD</name>
<keyword evidence="4" id="KW-0328">Glycosyltransferase</keyword>
<evidence type="ECO:0000256" key="5">
    <source>
        <dbReference type="ARBA" id="ARBA00022679"/>
    </source>
</evidence>
<dbReference type="Pfam" id="PF02922">
    <property type="entry name" value="CBM_48"/>
    <property type="match status" value="1"/>
</dbReference>
<dbReference type="InterPro" id="IPR006047">
    <property type="entry name" value="GH13_cat_dom"/>
</dbReference>
<dbReference type="InterPro" id="IPR037439">
    <property type="entry name" value="Branching_enzy"/>
</dbReference>
<evidence type="ECO:0000256" key="6">
    <source>
        <dbReference type="ARBA" id="ARBA00060592"/>
    </source>
</evidence>
<dbReference type="EC" id="2.4.1.18" evidence="3"/>
<dbReference type="GO" id="GO:0043169">
    <property type="term" value="F:cation binding"/>
    <property type="evidence" value="ECO:0007669"/>
    <property type="project" value="InterPro"/>
</dbReference>
<dbReference type="Pfam" id="PF00128">
    <property type="entry name" value="Alpha-amylase"/>
    <property type="match status" value="1"/>
</dbReference>
<evidence type="ECO:0000256" key="7">
    <source>
        <dbReference type="PIRSR" id="PIRSR000463-1"/>
    </source>
</evidence>
<dbReference type="SUPFAM" id="SSF51011">
    <property type="entry name" value="Glycosyl hydrolase domain"/>
    <property type="match status" value="1"/>
</dbReference>
<comment type="pathway">
    <text evidence="6">Glycan biosynthesis.</text>
</comment>
<dbReference type="InterPro" id="IPR006048">
    <property type="entry name" value="A-amylase/branching_C"/>
</dbReference>
<dbReference type="Gene3D" id="3.20.20.80">
    <property type="entry name" value="Glycosidases"/>
    <property type="match status" value="1"/>
</dbReference>
<dbReference type="SUPFAM" id="SSF51445">
    <property type="entry name" value="(Trans)glycosidases"/>
    <property type="match status" value="1"/>
</dbReference>
<gene>
    <name evidence="9" type="ORF">TOLI1172_LOCUS5199</name>
</gene>
<evidence type="ECO:0000259" key="8">
    <source>
        <dbReference type="SMART" id="SM00642"/>
    </source>
</evidence>